<feature type="domain" description="Bacterial Ig-like" evidence="2">
    <location>
        <begin position="47"/>
        <end position="123"/>
    </location>
</feature>
<protein>
    <submittedName>
        <fullName evidence="3">Ig-like domain-containing protein</fullName>
    </submittedName>
</protein>
<gene>
    <name evidence="3" type="ORF">V6256_15220</name>
</gene>
<evidence type="ECO:0000256" key="1">
    <source>
        <dbReference type="SAM" id="MobiDB-lite"/>
    </source>
</evidence>
<feature type="compositionally biased region" description="Polar residues" evidence="1">
    <location>
        <begin position="132"/>
        <end position="145"/>
    </location>
</feature>
<dbReference type="InterPro" id="IPR044016">
    <property type="entry name" value="Big_13"/>
</dbReference>
<dbReference type="NCBIfam" id="NF033510">
    <property type="entry name" value="Ca_tandemer"/>
    <property type="match status" value="1"/>
</dbReference>
<dbReference type="Pfam" id="PF19077">
    <property type="entry name" value="Big_13"/>
    <property type="match status" value="1"/>
</dbReference>
<sequence>TPDAPLADGTEVSATATDSAGNESGPVTATVDAAINVTIDESSLADTSDNTPILTGTVDTDADSVTVMIGGHSYDATVDTANGSWSVGVTTPLAVDGDYTVTVTATDALGNTDEVTGDLTLDTSAPGAPTVDETNGKGSLTGTAE</sequence>
<reference evidence="3 4" key="1">
    <citation type="submission" date="2024-02" db="EMBL/GenBank/DDBJ databases">
        <title>Bacteria isolated from the canopy kelp, Nereocystis luetkeana.</title>
        <authorList>
            <person name="Pfister C.A."/>
            <person name="Younker I.T."/>
            <person name="Light S.H."/>
        </authorList>
    </citation>
    <scope>NUCLEOTIDE SEQUENCE [LARGE SCALE GENOMIC DNA]</scope>
    <source>
        <strain evidence="3 4">TI.1.05</strain>
    </source>
</reference>
<dbReference type="Proteomes" id="UP001369082">
    <property type="component" value="Unassembled WGS sequence"/>
</dbReference>
<keyword evidence="4" id="KW-1185">Reference proteome</keyword>
<evidence type="ECO:0000259" key="2">
    <source>
        <dbReference type="Pfam" id="PF19077"/>
    </source>
</evidence>
<dbReference type="InterPro" id="IPR013783">
    <property type="entry name" value="Ig-like_fold"/>
</dbReference>
<organism evidence="3 4">
    <name type="scientific">Psychromonas aquatilis</name>
    <dbReference type="NCBI Taxonomy" id="2005072"/>
    <lineage>
        <taxon>Bacteria</taxon>
        <taxon>Pseudomonadati</taxon>
        <taxon>Pseudomonadota</taxon>
        <taxon>Gammaproteobacteria</taxon>
        <taxon>Alteromonadales</taxon>
        <taxon>Psychromonadaceae</taxon>
        <taxon>Psychromonas</taxon>
    </lineage>
</organism>
<evidence type="ECO:0000313" key="3">
    <source>
        <dbReference type="EMBL" id="MEL0630935.1"/>
    </source>
</evidence>
<feature type="non-terminal residue" evidence="3">
    <location>
        <position position="1"/>
    </location>
</feature>
<comment type="caution">
    <text evidence="3">The sequence shown here is derived from an EMBL/GenBank/DDBJ whole genome shotgun (WGS) entry which is preliminary data.</text>
</comment>
<feature type="compositionally biased region" description="Polar residues" evidence="1">
    <location>
        <begin position="12"/>
        <end position="26"/>
    </location>
</feature>
<dbReference type="RefSeq" id="WP_341599108.1">
    <property type="nucleotide sequence ID" value="NZ_JBAKAZ010000152.1"/>
</dbReference>
<proteinExistence type="predicted"/>
<evidence type="ECO:0000313" key="4">
    <source>
        <dbReference type="Proteomes" id="UP001369082"/>
    </source>
</evidence>
<dbReference type="EMBL" id="JBAKAZ010000152">
    <property type="protein sequence ID" value="MEL0630935.1"/>
    <property type="molecule type" value="Genomic_DNA"/>
</dbReference>
<feature type="region of interest" description="Disordered" evidence="1">
    <location>
        <begin position="115"/>
        <end position="145"/>
    </location>
</feature>
<name>A0ABU9GUC8_9GAMM</name>
<feature type="non-terminal residue" evidence="3">
    <location>
        <position position="145"/>
    </location>
</feature>
<dbReference type="Gene3D" id="2.60.40.10">
    <property type="entry name" value="Immunoglobulins"/>
    <property type="match status" value="1"/>
</dbReference>
<feature type="region of interest" description="Disordered" evidence="1">
    <location>
        <begin position="1"/>
        <end position="26"/>
    </location>
</feature>
<accession>A0ABU9GUC8</accession>